<dbReference type="eggNOG" id="COG5001">
    <property type="taxonomic scope" value="Bacteria"/>
</dbReference>
<feature type="domain" description="EAL" evidence="4">
    <location>
        <begin position="422"/>
        <end position="676"/>
    </location>
</feature>
<gene>
    <name evidence="6" type="ORF">LT40_04255</name>
</gene>
<evidence type="ECO:0000256" key="2">
    <source>
        <dbReference type="ARBA" id="ARBA00022636"/>
    </source>
</evidence>
<dbReference type="InterPro" id="IPR050706">
    <property type="entry name" value="Cyclic-di-GMP_PDE-like"/>
</dbReference>
<dbReference type="Gene3D" id="3.20.20.450">
    <property type="entry name" value="EAL domain"/>
    <property type="match status" value="1"/>
</dbReference>
<dbReference type="PANTHER" id="PTHR33121:SF71">
    <property type="entry name" value="OXYGEN SENSOR PROTEIN DOSP"/>
    <property type="match status" value="1"/>
</dbReference>
<keyword evidence="3" id="KW-1133">Transmembrane helix</keyword>
<evidence type="ECO:0000256" key="1">
    <source>
        <dbReference type="ARBA" id="ARBA00012282"/>
    </source>
</evidence>
<dbReference type="KEGG" id="prh:LT40_04255"/>
<evidence type="ECO:0000313" key="6">
    <source>
        <dbReference type="EMBL" id="AIS16663.1"/>
    </source>
</evidence>
<dbReference type="Proteomes" id="UP000029499">
    <property type="component" value="Chromosome"/>
</dbReference>
<dbReference type="Pfam" id="PF00563">
    <property type="entry name" value="EAL"/>
    <property type="match status" value="1"/>
</dbReference>
<evidence type="ECO:0000256" key="3">
    <source>
        <dbReference type="SAM" id="Phobius"/>
    </source>
</evidence>
<evidence type="ECO:0000259" key="5">
    <source>
        <dbReference type="PROSITE" id="PS50887"/>
    </source>
</evidence>
<dbReference type="InterPro" id="IPR029787">
    <property type="entry name" value="Nucleotide_cyclase"/>
</dbReference>
<dbReference type="PROSITE" id="PS50883">
    <property type="entry name" value="EAL"/>
    <property type="match status" value="1"/>
</dbReference>
<dbReference type="EC" id="3.1.4.52" evidence="1"/>
<accession>A0A089YJU7</accession>
<dbReference type="AlphaFoldDB" id="A0A089YJU7"/>
<dbReference type="SUPFAM" id="SSF141868">
    <property type="entry name" value="EAL domain-like"/>
    <property type="match status" value="1"/>
</dbReference>
<dbReference type="InterPro" id="IPR000160">
    <property type="entry name" value="GGDEF_dom"/>
</dbReference>
<dbReference type="Gene3D" id="3.30.70.270">
    <property type="match status" value="1"/>
</dbReference>
<dbReference type="OrthoDB" id="9804951at2"/>
<feature type="transmembrane region" description="Helical" evidence="3">
    <location>
        <begin position="12"/>
        <end position="35"/>
    </location>
</feature>
<dbReference type="RefSeq" id="WP_043186909.1">
    <property type="nucleotide sequence ID" value="NZ_CP009533.1"/>
</dbReference>
<keyword evidence="2" id="KW-0973">c-di-GMP</keyword>
<protein>
    <recommendedName>
        <fullName evidence="1">cyclic-guanylate-specific phosphodiesterase</fullName>
        <ecNumber evidence="1">3.1.4.52</ecNumber>
    </recommendedName>
</protein>
<dbReference type="FunFam" id="3.20.20.450:FF:000001">
    <property type="entry name" value="Cyclic di-GMP phosphodiesterase yahA"/>
    <property type="match status" value="1"/>
</dbReference>
<dbReference type="GO" id="GO:0071111">
    <property type="term" value="F:cyclic-guanylate-specific phosphodiesterase activity"/>
    <property type="evidence" value="ECO:0007669"/>
    <property type="project" value="UniProtKB-EC"/>
</dbReference>
<keyword evidence="3" id="KW-0472">Membrane</keyword>
<dbReference type="InterPro" id="IPR035919">
    <property type="entry name" value="EAL_sf"/>
</dbReference>
<dbReference type="SMART" id="SM00052">
    <property type="entry name" value="EAL"/>
    <property type="match status" value="1"/>
</dbReference>
<dbReference type="Pfam" id="PF00990">
    <property type="entry name" value="GGDEF"/>
    <property type="match status" value="1"/>
</dbReference>
<dbReference type="SUPFAM" id="SSF55073">
    <property type="entry name" value="Nucleotide cyclase"/>
    <property type="match status" value="1"/>
</dbReference>
<dbReference type="InterPro" id="IPR001633">
    <property type="entry name" value="EAL_dom"/>
</dbReference>
<dbReference type="PROSITE" id="PS51257">
    <property type="entry name" value="PROKAR_LIPOPROTEIN"/>
    <property type="match status" value="1"/>
</dbReference>
<evidence type="ECO:0000259" key="4">
    <source>
        <dbReference type="PROSITE" id="PS50883"/>
    </source>
</evidence>
<sequence>MKLEVRNSLSVKLLRVVLLSALVVGMVLSCAQIVFDGYKTRQAISADAERILAMFRDPSTQALYSLDREMGMQVIEGLFQDDAVRLASIGHPDEAMLAERSRPLQNLSSRWLTDRILGQERSFSTRLIGRGPYSEYYGDLHITLDTATYGEDFIVSSVIIFVSGTLRALALGLLLYLIYHWLLTKPLSRIIEHLLQINPDRPGEYQLPLPRGHEHNELGLWVNTANQLLASIERNTQLRHEAEDSMLHMARHDVLTGLANRMQLQQQLDKVLLDAHRLQRRVAVLCVGLDDFKGINEQFGYQTGDQLLRALADRLRVHSGRFGTLARLGGDQFALVQADIEQPYEAAELAQRILDDLDAAFALDAHAIRLRATIGITLFPEDGDSTEKLLQKAEQTMTLAKVRSRNRYQFYIASVDTEMRRRRELEKDLREALARNQLHLVYQPQISYRDHRIVGVEALLRWQHPEHGLVPPDQFIPLAEQNRSIIAIGEWVLNQACSQLREWHDQGFSGLRMAVNLSTVQLHHNELPRVVSNILQMYRLPPRSLELEVTETGLMEDISTAAQHLLSLRRSGALIAIDDFGTGYSSLSYLKSLPLDKIKIDKSFVQDVLSDEDDATIVRAIIQLGKSLNMQVIAEGVETLEQEAYIVAQGCHEGQGYLYSKPLAARELTALLKQSERSRPSLAPTPTRT</sequence>
<feature type="domain" description="GGDEF" evidence="5">
    <location>
        <begin position="280"/>
        <end position="413"/>
    </location>
</feature>
<dbReference type="PANTHER" id="PTHR33121">
    <property type="entry name" value="CYCLIC DI-GMP PHOSPHODIESTERASE PDEF"/>
    <property type="match status" value="1"/>
</dbReference>
<dbReference type="HOGENOM" id="CLU_000445_70_46_6"/>
<reference evidence="6 7" key="1">
    <citation type="journal article" date="2015" name="J. Biotechnol.">
        <title>Complete genome sequence of Pseudomonas rhizosphaerae IH5T (=DSM 16299T), a phosphate-solubilizing rhizobacterium for bacterial biofertilizer.</title>
        <authorList>
            <person name="Kwak Y."/>
            <person name="Jung B.K."/>
            <person name="Shin J.H."/>
        </authorList>
    </citation>
    <scope>NUCLEOTIDE SEQUENCE [LARGE SCALE GENOMIC DNA]</scope>
    <source>
        <strain evidence="6">DSM 16299</strain>
    </source>
</reference>
<dbReference type="STRING" id="216142.LT40_04255"/>
<keyword evidence="3" id="KW-0812">Transmembrane</keyword>
<organism evidence="6 7">
    <name type="scientific">Pseudomonas rhizosphaerae</name>
    <dbReference type="NCBI Taxonomy" id="216142"/>
    <lineage>
        <taxon>Bacteria</taxon>
        <taxon>Pseudomonadati</taxon>
        <taxon>Pseudomonadota</taxon>
        <taxon>Gammaproteobacteria</taxon>
        <taxon>Pseudomonadales</taxon>
        <taxon>Pseudomonadaceae</taxon>
        <taxon>Pseudomonas</taxon>
    </lineage>
</organism>
<evidence type="ECO:0000313" key="7">
    <source>
        <dbReference type="Proteomes" id="UP000029499"/>
    </source>
</evidence>
<dbReference type="InterPro" id="IPR043128">
    <property type="entry name" value="Rev_trsase/Diguanyl_cyclase"/>
</dbReference>
<proteinExistence type="predicted"/>
<dbReference type="PROSITE" id="PS50887">
    <property type="entry name" value="GGDEF"/>
    <property type="match status" value="1"/>
</dbReference>
<dbReference type="CDD" id="cd01948">
    <property type="entry name" value="EAL"/>
    <property type="match status" value="1"/>
</dbReference>
<dbReference type="CDD" id="cd01949">
    <property type="entry name" value="GGDEF"/>
    <property type="match status" value="1"/>
</dbReference>
<dbReference type="NCBIfam" id="TIGR00254">
    <property type="entry name" value="GGDEF"/>
    <property type="match status" value="1"/>
</dbReference>
<dbReference type="SMART" id="SM00267">
    <property type="entry name" value="GGDEF"/>
    <property type="match status" value="1"/>
</dbReference>
<keyword evidence="7" id="KW-1185">Reference proteome</keyword>
<name>A0A089YJU7_9PSED</name>
<dbReference type="EMBL" id="CP009533">
    <property type="protein sequence ID" value="AIS16663.1"/>
    <property type="molecule type" value="Genomic_DNA"/>
</dbReference>